<dbReference type="PROSITE" id="PS50041">
    <property type="entry name" value="C_TYPE_LECTIN_2"/>
    <property type="match status" value="1"/>
</dbReference>
<accession>A0AAV2SBA8</accession>
<evidence type="ECO:0000259" key="2">
    <source>
        <dbReference type="PROSITE" id="PS50041"/>
    </source>
</evidence>
<comment type="caution">
    <text evidence="3">The sequence shown here is derived from an EMBL/GenBank/DDBJ whole genome shotgun (WGS) entry which is preliminary data.</text>
</comment>
<dbReference type="AlphaFoldDB" id="A0AAV2SBA8"/>
<proteinExistence type="predicted"/>
<gene>
    <name evidence="3" type="ORF">MNOR_LOCUS34608</name>
</gene>
<dbReference type="CDD" id="cd00037">
    <property type="entry name" value="CLECT"/>
    <property type="match status" value="1"/>
</dbReference>
<dbReference type="EMBL" id="CAXKWB010053926">
    <property type="protein sequence ID" value="CAL4175052.1"/>
    <property type="molecule type" value="Genomic_DNA"/>
</dbReference>
<dbReference type="SUPFAM" id="SSF56436">
    <property type="entry name" value="C-type lectin-like"/>
    <property type="match status" value="1"/>
</dbReference>
<protein>
    <recommendedName>
        <fullName evidence="2">C-type lectin domain-containing protein</fullName>
    </recommendedName>
</protein>
<reference evidence="3 4" key="1">
    <citation type="submission" date="2024-05" db="EMBL/GenBank/DDBJ databases">
        <authorList>
            <person name="Wallberg A."/>
        </authorList>
    </citation>
    <scope>NUCLEOTIDE SEQUENCE [LARGE SCALE GENOMIC DNA]</scope>
</reference>
<dbReference type="InterPro" id="IPR016186">
    <property type="entry name" value="C-type_lectin-like/link_sf"/>
</dbReference>
<feature type="signal peptide" evidence="1">
    <location>
        <begin position="1"/>
        <end position="23"/>
    </location>
</feature>
<feature type="chain" id="PRO_5043965755" description="C-type lectin domain-containing protein" evidence="1">
    <location>
        <begin position="24"/>
        <end position="380"/>
    </location>
</feature>
<evidence type="ECO:0000256" key="1">
    <source>
        <dbReference type="SAM" id="SignalP"/>
    </source>
</evidence>
<evidence type="ECO:0000313" key="4">
    <source>
        <dbReference type="Proteomes" id="UP001497623"/>
    </source>
</evidence>
<dbReference type="Gene3D" id="3.10.100.10">
    <property type="entry name" value="Mannose-Binding Protein A, subunit A"/>
    <property type="match status" value="1"/>
</dbReference>
<dbReference type="InterPro" id="IPR016187">
    <property type="entry name" value="CTDL_fold"/>
</dbReference>
<dbReference type="SMART" id="SM00034">
    <property type="entry name" value="CLECT"/>
    <property type="match status" value="1"/>
</dbReference>
<evidence type="ECO:0000313" key="3">
    <source>
        <dbReference type="EMBL" id="CAL4175052.1"/>
    </source>
</evidence>
<keyword evidence="4" id="KW-1185">Reference proteome</keyword>
<keyword evidence="1" id="KW-0732">Signal</keyword>
<name>A0AAV2SBA8_MEGNR</name>
<sequence length="380" mass="43535">MTPPRHGLLMSLCLLLPTDYVHACDDECKHDLIQKFQNLLNTNLDSKMIQLQTELEFKFERLLETQVNSKLDLLKMEMESKFESVLDRKLNLKLDHIGNIVETKLNSKFKSVNRGIANIAKSVEILDGKYGDTLEDMSEMQEIKENRTEGDNVCVNSLILLSNEVKSEIEIQFLNLTDEIKFMREELTVAKSELNIKLDYIKNPQDARHCPDGFTEPDSTQFTDGFTEPASTQFTDGFTQPDAVQCPGGFFKIGSQCYKMYSDTRRTWNDSKAWCEVEGYVMATKPDDAITLRQYIMEHIGDGNVNLGARGDGSVFRWVDTDEAISNTDDLWWADHPSDVTTWDCLVLASHEFWMYKGPTQPFFSSDCTGKRRTLCQYLN</sequence>
<dbReference type="Proteomes" id="UP001497623">
    <property type="component" value="Unassembled WGS sequence"/>
</dbReference>
<organism evidence="3 4">
    <name type="scientific">Meganyctiphanes norvegica</name>
    <name type="common">Northern krill</name>
    <name type="synonym">Thysanopoda norvegica</name>
    <dbReference type="NCBI Taxonomy" id="48144"/>
    <lineage>
        <taxon>Eukaryota</taxon>
        <taxon>Metazoa</taxon>
        <taxon>Ecdysozoa</taxon>
        <taxon>Arthropoda</taxon>
        <taxon>Crustacea</taxon>
        <taxon>Multicrustacea</taxon>
        <taxon>Malacostraca</taxon>
        <taxon>Eumalacostraca</taxon>
        <taxon>Eucarida</taxon>
        <taxon>Euphausiacea</taxon>
        <taxon>Euphausiidae</taxon>
        <taxon>Meganyctiphanes</taxon>
    </lineage>
</organism>
<dbReference type="InterPro" id="IPR001304">
    <property type="entry name" value="C-type_lectin-like"/>
</dbReference>
<feature type="domain" description="C-type lectin" evidence="2">
    <location>
        <begin position="253"/>
        <end position="377"/>
    </location>
</feature>